<accession>A0A1S1HEG3</accession>
<dbReference type="InterPro" id="IPR039426">
    <property type="entry name" value="TonB-dep_rcpt-like"/>
</dbReference>
<dbReference type="InterPro" id="IPR000531">
    <property type="entry name" value="Beta-barrel_TonB"/>
</dbReference>
<keyword evidence="8 12" id="KW-0798">TonB box</keyword>
<evidence type="ECO:0000256" key="13">
    <source>
        <dbReference type="SAM" id="SignalP"/>
    </source>
</evidence>
<dbReference type="GO" id="GO:0009279">
    <property type="term" value="C:cell outer membrane"/>
    <property type="evidence" value="ECO:0007669"/>
    <property type="project" value="UniProtKB-SubCell"/>
</dbReference>
<feature type="domain" description="TonB-dependent receptor plug" evidence="15">
    <location>
        <begin position="46"/>
        <end position="155"/>
    </location>
</feature>
<evidence type="ECO:0000256" key="12">
    <source>
        <dbReference type="RuleBase" id="RU003357"/>
    </source>
</evidence>
<evidence type="ECO:0000256" key="11">
    <source>
        <dbReference type="PROSITE-ProRule" id="PRU01360"/>
    </source>
</evidence>
<comment type="subcellular location">
    <subcellularLocation>
        <location evidence="1 11">Cell outer membrane</location>
        <topology evidence="1 11">Multi-pass membrane protein</topology>
    </subcellularLocation>
</comment>
<dbReference type="EMBL" id="MIPT01000001">
    <property type="protein sequence ID" value="OHT19603.1"/>
    <property type="molecule type" value="Genomic_DNA"/>
</dbReference>
<dbReference type="GO" id="GO:0006826">
    <property type="term" value="P:iron ion transport"/>
    <property type="evidence" value="ECO:0007669"/>
    <property type="project" value="UniProtKB-KW"/>
</dbReference>
<keyword evidence="2 11" id="KW-0813">Transport</keyword>
<keyword evidence="6" id="KW-0408">Iron</keyword>
<keyword evidence="7" id="KW-0406">Ion transport</keyword>
<dbReference type="CDD" id="cd01347">
    <property type="entry name" value="ligand_gated_channel"/>
    <property type="match status" value="1"/>
</dbReference>
<keyword evidence="3 11" id="KW-1134">Transmembrane beta strand</keyword>
<comment type="caution">
    <text evidence="16">The sequence shown here is derived from an EMBL/GenBank/DDBJ whole genome shotgun (WGS) entry which is preliminary data.</text>
</comment>
<feature type="signal peptide" evidence="13">
    <location>
        <begin position="1"/>
        <end position="22"/>
    </location>
</feature>
<evidence type="ECO:0000259" key="15">
    <source>
        <dbReference type="Pfam" id="PF07715"/>
    </source>
</evidence>
<keyword evidence="10 11" id="KW-0998">Cell outer membrane</keyword>
<dbReference type="Gene3D" id="2.40.170.20">
    <property type="entry name" value="TonB-dependent receptor, beta-barrel domain"/>
    <property type="match status" value="1"/>
</dbReference>
<evidence type="ECO:0000256" key="5">
    <source>
        <dbReference type="ARBA" id="ARBA00022692"/>
    </source>
</evidence>
<dbReference type="OrthoDB" id="7208812at2"/>
<feature type="chain" id="PRO_5012481358" evidence="13">
    <location>
        <begin position="23"/>
        <end position="731"/>
    </location>
</feature>
<evidence type="ECO:0000313" key="17">
    <source>
        <dbReference type="Proteomes" id="UP000179467"/>
    </source>
</evidence>
<name>A0A1S1HEG3_9SPHN</name>
<dbReference type="AlphaFoldDB" id="A0A1S1HEG3"/>
<keyword evidence="17" id="KW-1185">Reference proteome</keyword>
<dbReference type="InterPro" id="IPR012910">
    <property type="entry name" value="Plug_dom"/>
</dbReference>
<gene>
    <name evidence="16" type="primary">fyuA_10</name>
    <name evidence="16" type="ORF">BHE75_01590</name>
</gene>
<evidence type="ECO:0000313" key="16">
    <source>
        <dbReference type="EMBL" id="OHT19603.1"/>
    </source>
</evidence>
<proteinExistence type="inferred from homology"/>
<evidence type="ECO:0000256" key="10">
    <source>
        <dbReference type="ARBA" id="ARBA00023237"/>
    </source>
</evidence>
<evidence type="ECO:0000256" key="1">
    <source>
        <dbReference type="ARBA" id="ARBA00004571"/>
    </source>
</evidence>
<keyword evidence="16" id="KW-0675">Receptor</keyword>
<dbReference type="InterPro" id="IPR036942">
    <property type="entry name" value="Beta-barrel_TonB_sf"/>
</dbReference>
<reference evidence="16 17" key="1">
    <citation type="submission" date="2016-09" db="EMBL/GenBank/DDBJ databases">
        <title>Metabolic pathway, cell adaptation mechanisms and a novel monoxygenase revealed through proteogenomic-transcription analysis of a Sphingomonas haloaromaticamans strain degrading the fungicide ortho-phenylphenol.</title>
        <authorList>
            <person name="Perruchon C."/>
            <person name="Papadopoulou E.S."/>
            <person name="Rousidou C."/>
            <person name="Vasileiadis S."/>
            <person name="Tanou G."/>
            <person name="Amoutzias G."/>
            <person name="Molassiotis A."/>
            <person name="Karpouzas D.G."/>
        </authorList>
    </citation>
    <scope>NUCLEOTIDE SEQUENCE [LARGE SCALE GENOMIC DNA]</scope>
    <source>
        <strain evidence="16 17">P3</strain>
    </source>
</reference>
<dbReference type="Pfam" id="PF07715">
    <property type="entry name" value="Plug"/>
    <property type="match status" value="1"/>
</dbReference>
<protein>
    <submittedName>
        <fullName evidence="16">Pesticin receptor</fullName>
    </submittedName>
</protein>
<dbReference type="PANTHER" id="PTHR32552">
    <property type="entry name" value="FERRICHROME IRON RECEPTOR-RELATED"/>
    <property type="match status" value="1"/>
</dbReference>
<dbReference type="PANTHER" id="PTHR32552:SF81">
    <property type="entry name" value="TONB-DEPENDENT OUTER MEMBRANE RECEPTOR"/>
    <property type="match status" value="1"/>
</dbReference>
<evidence type="ECO:0000256" key="3">
    <source>
        <dbReference type="ARBA" id="ARBA00022452"/>
    </source>
</evidence>
<evidence type="ECO:0000256" key="4">
    <source>
        <dbReference type="ARBA" id="ARBA00022496"/>
    </source>
</evidence>
<dbReference type="SUPFAM" id="SSF56935">
    <property type="entry name" value="Porins"/>
    <property type="match status" value="1"/>
</dbReference>
<keyword evidence="13" id="KW-0732">Signal</keyword>
<sequence length="731" mass="80641">MKIRVIAALLGCSSSFCAIAQAQEEAPPPGGLADIVVTAQKREENLQEVPISIVSMGSERLTDLNVDRFTDIGFTVPALRLSQHPTTPFSTRLFIRGIGNNDAQVTQDPAVGVYVDGVYIARSTGLAFDFGDAERVEVLRGPQGTLYGRNTTGGAINIVTRRPSGELKATAEFGYATKDYIRALGRIDLPEFGGIATSITALYAERDGLVKNVGAGRDFGENDRWGVRFVAAADLSDNVDAFFAYDHSLEHNTPFYYQAEDVAAGPPFYYDSFIPVATKRVKRATLAAPVEQSRLRTDGLAFTLTWKPSDGLTVKSITGYRDFNASVYADFSGNPVATLFRTNRQDTDHHQFSQELQLLGTAFGDRLEYILGGYVFSEQADQTEDYDAGAFVISNRYIYARNRAQALFANATWAFDDRLKLTVGGRYSWDQRRATKDNVDFTLPDPDTGLPPFAFIGQGDRHFSKFNPSANISWQPIDDLNLYAKIVTGYRAGGFGTGAATKADFERGFDEENLTSYEAGIKWQGWDRRLQFNSAFFYSRYKDILIDLAVLGAPQFVASFNAGRARIYGMEADISLLPMESLRLDLSYAYLNAKYTEVIDPQTGADVTDLFKFPNAPKNSFSITADQRLAYIGGDAPLHLILNYAWQDKVVTTAPYIERPGARIGAYGLLNARLEVKRLPLGSANVDLALWGRNLTDKAYVIDAVGSFPWSTNMKAYGEPLTAGVEARLHF</sequence>
<evidence type="ECO:0000256" key="9">
    <source>
        <dbReference type="ARBA" id="ARBA00023136"/>
    </source>
</evidence>
<evidence type="ECO:0000256" key="8">
    <source>
        <dbReference type="ARBA" id="ARBA00023077"/>
    </source>
</evidence>
<evidence type="ECO:0000256" key="7">
    <source>
        <dbReference type="ARBA" id="ARBA00023065"/>
    </source>
</evidence>
<organism evidence="16 17">
    <name type="scientific">Edaphosphingomonas haloaromaticamans</name>
    <dbReference type="NCBI Taxonomy" id="653954"/>
    <lineage>
        <taxon>Bacteria</taxon>
        <taxon>Pseudomonadati</taxon>
        <taxon>Pseudomonadota</taxon>
        <taxon>Alphaproteobacteria</taxon>
        <taxon>Sphingomonadales</taxon>
        <taxon>Rhizorhabdaceae</taxon>
        <taxon>Edaphosphingomonas</taxon>
    </lineage>
</organism>
<keyword evidence="4" id="KW-0410">Iron transport</keyword>
<dbReference type="RefSeq" id="WP_084653013.1">
    <property type="nucleotide sequence ID" value="NZ_MIPT01000001.1"/>
</dbReference>
<comment type="similarity">
    <text evidence="11 12">Belongs to the TonB-dependent receptor family.</text>
</comment>
<keyword evidence="5 11" id="KW-0812">Transmembrane</keyword>
<evidence type="ECO:0000256" key="6">
    <source>
        <dbReference type="ARBA" id="ARBA00023004"/>
    </source>
</evidence>
<keyword evidence="9 11" id="KW-0472">Membrane</keyword>
<feature type="domain" description="TonB-dependent receptor-like beta-barrel" evidence="14">
    <location>
        <begin position="242"/>
        <end position="695"/>
    </location>
</feature>
<evidence type="ECO:0000259" key="14">
    <source>
        <dbReference type="Pfam" id="PF00593"/>
    </source>
</evidence>
<dbReference type="Proteomes" id="UP000179467">
    <property type="component" value="Unassembled WGS sequence"/>
</dbReference>
<evidence type="ECO:0000256" key="2">
    <source>
        <dbReference type="ARBA" id="ARBA00022448"/>
    </source>
</evidence>
<dbReference type="PROSITE" id="PS52016">
    <property type="entry name" value="TONB_DEPENDENT_REC_3"/>
    <property type="match status" value="1"/>
</dbReference>
<dbReference type="Pfam" id="PF00593">
    <property type="entry name" value="TonB_dep_Rec_b-barrel"/>
    <property type="match status" value="1"/>
</dbReference>